<dbReference type="Gene3D" id="1.25.40.10">
    <property type="entry name" value="Tetratricopeptide repeat domain"/>
    <property type="match status" value="1"/>
</dbReference>
<reference evidence="3 4" key="1">
    <citation type="journal article" date="2018" name="Biotechnol. Biofuels">
        <title>Integrative visual omics of the white-rot fungus Polyporus brumalis exposes the biotechnological potential of its oxidative enzymes for delignifying raw plant biomass.</title>
        <authorList>
            <person name="Miyauchi S."/>
            <person name="Rancon A."/>
            <person name="Drula E."/>
            <person name="Hage H."/>
            <person name="Chaduli D."/>
            <person name="Favel A."/>
            <person name="Grisel S."/>
            <person name="Henrissat B."/>
            <person name="Herpoel-Gimbert I."/>
            <person name="Ruiz-Duenas F.J."/>
            <person name="Chevret D."/>
            <person name="Hainaut M."/>
            <person name="Lin J."/>
            <person name="Wang M."/>
            <person name="Pangilinan J."/>
            <person name="Lipzen A."/>
            <person name="Lesage-Meessen L."/>
            <person name="Navarro D."/>
            <person name="Riley R."/>
            <person name="Grigoriev I.V."/>
            <person name="Zhou S."/>
            <person name="Raouche S."/>
            <person name="Rosso M.N."/>
        </authorList>
    </citation>
    <scope>NUCLEOTIDE SEQUENCE [LARGE SCALE GENOMIC DNA]</scope>
    <source>
        <strain evidence="3 4">BRFM 1820</strain>
    </source>
</reference>
<dbReference type="STRING" id="139420.A0A371DIX9"/>
<proteinExistence type="predicted"/>
<evidence type="ECO:0000313" key="3">
    <source>
        <dbReference type="EMBL" id="RDX52489.1"/>
    </source>
</evidence>
<evidence type="ECO:0000313" key="4">
    <source>
        <dbReference type="Proteomes" id="UP000256964"/>
    </source>
</evidence>
<dbReference type="SUPFAM" id="SSF48452">
    <property type="entry name" value="TPR-like"/>
    <property type="match status" value="1"/>
</dbReference>
<dbReference type="AlphaFoldDB" id="A0A371DIX9"/>
<evidence type="ECO:0000256" key="1">
    <source>
        <dbReference type="PROSITE-ProRule" id="PRU00339"/>
    </source>
</evidence>
<dbReference type="InterPro" id="IPR011990">
    <property type="entry name" value="TPR-like_helical_dom_sf"/>
</dbReference>
<sequence length="999" mass="110845">MSSTAANPTSPSRAAATTELGTVFFNNGEFEAAINLYAKAEADDSSNPVYPSNLSAALYEIGHYTQCVSAVLRASRLISDASEENGPLVARLSVRLANALGHGVRAGAILTTAITARANNIERLRTMSYDVADDTAKAALDSAWAEWTVTSAEMDLFAHKRASSLIALSRLPMVCKPLDPIKEFFPTGNDDLLDLTEGLGPQHVDPKRPSSLAFLFGGVGDARHVMSTLCGLSSKYANYPADKKGVFHAHLTLLDIHAATIARDLCVFLLLGELAWHAVGAATAMEIKATLMYIYCGVVMPSYCYARLQGLLRDLRRRLALPNPDLPFRVHVAPDTVPAVLAVLDLWVNSSKSTQKMLDAHQNMDNLDGAGIPRDTFLSGASPEFRQALDASRTAKRQGIKEDWLNMSDAALLEFGKVGGLTTVSEARNKVLEDIEHIVDQVEKLSLGGNTHTYEANWYNILKVFLPPPELRGRHPEFSVAWDQVQDNGQITQSVKRKALDHIHNDWKPNITIFDPNYENPEYFPGGDGYPEMRVNMFDLVNHLHRFNVRGKPGKPKLPANATAWDVCSTFFDEVVAALKTLKSRITLEFICGGLHEELAKIRLEGDLSARPKEFPKKFMRVWLSNVPDYTHGPLGTILYVLPNLQHDQQAAIASNSMMNMPVWKDDEEFMHTYTLLEIDDIELYLGCEVVDSTGVFGSMTIAQSMLPLPRPLRELATRDDLTAWLTRVLFNTSLPGRTKPPPCNIRLPHNLVAFFALILHVHRVGYPGHWLSDLLARVLSGRMVSDVVPYNAEYPIPVSCSSERVAPRPVRTDPWLIEFETIIATAYYAIPFPIAAALPADFSRDAEDIVVWQAAVMPATRFAQDEPSVFCSPFEPVTHLLFFRADEIRAGEVIRGMRDIFEGRSTPAPGTFFVLTVQEYVQYQTCVRFRLSRRRVERMRGEAGWSMVAYRSDNGIQATMPAPIASWTTPTFDAEGLATYQYAAENHELDESDSCGLC</sequence>
<dbReference type="PROSITE" id="PS50005">
    <property type="entry name" value="TPR"/>
    <property type="match status" value="1"/>
</dbReference>
<name>A0A371DIX9_9APHY</name>
<gene>
    <name evidence="3" type="ORF">OH76DRAFT_1480604</name>
</gene>
<dbReference type="Pfam" id="PF14737">
    <property type="entry name" value="DUF4470"/>
    <property type="match status" value="1"/>
</dbReference>
<organism evidence="3 4">
    <name type="scientific">Lentinus brumalis</name>
    <dbReference type="NCBI Taxonomy" id="2498619"/>
    <lineage>
        <taxon>Eukaryota</taxon>
        <taxon>Fungi</taxon>
        <taxon>Dikarya</taxon>
        <taxon>Basidiomycota</taxon>
        <taxon>Agaricomycotina</taxon>
        <taxon>Agaricomycetes</taxon>
        <taxon>Polyporales</taxon>
        <taxon>Polyporaceae</taxon>
        <taxon>Lentinus</taxon>
    </lineage>
</organism>
<dbReference type="Proteomes" id="UP000256964">
    <property type="component" value="Unassembled WGS sequence"/>
</dbReference>
<feature type="repeat" description="TPR" evidence="1">
    <location>
        <begin position="14"/>
        <end position="47"/>
    </location>
</feature>
<dbReference type="EMBL" id="KZ857390">
    <property type="protein sequence ID" value="RDX52489.1"/>
    <property type="molecule type" value="Genomic_DNA"/>
</dbReference>
<dbReference type="InterPro" id="IPR027974">
    <property type="entry name" value="DUF4470"/>
</dbReference>
<keyword evidence="4" id="KW-1185">Reference proteome</keyword>
<dbReference type="InterPro" id="IPR019734">
    <property type="entry name" value="TPR_rpt"/>
</dbReference>
<keyword evidence="1" id="KW-0802">TPR repeat</keyword>
<protein>
    <recommendedName>
        <fullName evidence="2">DUF4470 domain-containing protein</fullName>
    </recommendedName>
</protein>
<evidence type="ECO:0000259" key="2">
    <source>
        <dbReference type="Pfam" id="PF14737"/>
    </source>
</evidence>
<dbReference type="OrthoDB" id="2423701at2759"/>
<feature type="domain" description="DUF4470" evidence="2">
    <location>
        <begin position="187"/>
        <end position="275"/>
    </location>
</feature>
<accession>A0A371DIX9</accession>